<protein>
    <recommendedName>
        <fullName evidence="6">Fe2OG dioxygenase domain-containing protein</fullName>
    </recommendedName>
</protein>
<evidence type="ECO:0000256" key="3">
    <source>
        <dbReference type="ARBA" id="ARBA00022964"/>
    </source>
</evidence>
<comment type="caution">
    <text evidence="7">The sequence shown here is derived from an EMBL/GenBank/DDBJ whole genome shotgun (WGS) entry which is preliminary data.</text>
</comment>
<evidence type="ECO:0000256" key="2">
    <source>
        <dbReference type="ARBA" id="ARBA00022723"/>
    </source>
</evidence>
<sequence length="264" mass="29536">MLLGLATSSTQETAQIPISSEGVVCEHPPYRIQLVSSSPLIIYIHNFLTENERTHLRSTRQVKDKFRNSVVAADSTSGAAVSKQRSSQSTYVSTHDPIVHCIEERALVFQGYDIPRSHLEPLQLVKYAQAGDHYHFHTDWFTDPVYSYAFNGGNRVSSFFAYVYVSNDTTGGGTNFPLVETPRDERWCGTVVDCDKPWENGVTFRPIEGNAVFWKNLHDDGTGNQKTLHAGLPVTSGEKIGMNIWTRQAPLNEEAKAPDEYPDL</sequence>
<dbReference type="Proteomes" id="UP001303473">
    <property type="component" value="Unassembled WGS sequence"/>
</dbReference>
<dbReference type="InterPro" id="IPR045054">
    <property type="entry name" value="P4HA-like"/>
</dbReference>
<dbReference type="EMBL" id="MU853759">
    <property type="protein sequence ID" value="KAK3944444.1"/>
    <property type="molecule type" value="Genomic_DNA"/>
</dbReference>
<keyword evidence="4" id="KW-0560">Oxidoreductase</keyword>
<reference evidence="8" key="1">
    <citation type="journal article" date="2023" name="Mol. Phylogenet. Evol.">
        <title>Genome-scale phylogeny and comparative genomics of the fungal order Sordariales.</title>
        <authorList>
            <person name="Hensen N."/>
            <person name="Bonometti L."/>
            <person name="Westerberg I."/>
            <person name="Brannstrom I.O."/>
            <person name="Guillou S."/>
            <person name="Cros-Aarteil S."/>
            <person name="Calhoun S."/>
            <person name="Haridas S."/>
            <person name="Kuo A."/>
            <person name="Mondo S."/>
            <person name="Pangilinan J."/>
            <person name="Riley R."/>
            <person name="LaButti K."/>
            <person name="Andreopoulos B."/>
            <person name="Lipzen A."/>
            <person name="Chen C."/>
            <person name="Yan M."/>
            <person name="Daum C."/>
            <person name="Ng V."/>
            <person name="Clum A."/>
            <person name="Steindorff A."/>
            <person name="Ohm R.A."/>
            <person name="Martin F."/>
            <person name="Silar P."/>
            <person name="Natvig D.O."/>
            <person name="Lalanne C."/>
            <person name="Gautier V."/>
            <person name="Ament-Velasquez S.L."/>
            <person name="Kruys A."/>
            <person name="Hutchinson M.I."/>
            <person name="Powell A.J."/>
            <person name="Barry K."/>
            <person name="Miller A.N."/>
            <person name="Grigoriev I.V."/>
            <person name="Debuchy R."/>
            <person name="Gladieux P."/>
            <person name="Hiltunen Thoren M."/>
            <person name="Johannesson H."/>
        </authorList>
    </citation>
    <scope>NUCLEOTIDE SEQUENCE [LARGE SCALE GENOMIC DNA]</scope>
    <source>
        <strain evidence="8">CBS 340.73</strain>
    </source>
</reference>
<dbReference type="InterPro" id="IPR044862">
    <property type="entry name" value="Pro_4_hyd_alph_FE2OG_OXY"/>
</dbReference>
<dbReference type="AlphaFoldDB" id="A0AAN6NG06"/>
<dbReference type="InterPro" id="IPR005123">
    <property type="entry name" value="Oxoglu/Fe-dep_dioxygenase_dom"/>
</dbReference>
<accession>A0AAN6NG06</accession>
<dbReference type="PANTHER" id="PTHR10869">
    <property type="entry name" value="PROLYL 4-HYDROXYLASE ALPHA SUBUNIT"/>
    <property type="match status" value="1"/>
</dbReference>
<dbReference type="InterPro" id="IPR006620">
    <property type="entry name" value="Pro_4_hyd_alph"/>
</dbReference>
<evidence type="ECO:0000256" key="1">
    <source>
        <dbReference type="ARBA" id="ARBA00001961"/>
    </source>
</evidence>
<dbReference type="SMART" id="SM00702">
    <property type="entry name" value="P4Hc"/>
    <property type="match status" value="1"/>
</dbReference>
<keyword evidence="3" id="KW-0223">Dioxygenase</keyword>
<dbReference type="PROSITE" id="PS51471">
    <property type="entry name" value="FE2OG_OXY"/>
    <property type="match status" value="1"/>
</dbReference>
<evidence type="ECO:0000313" key="7">
    <source>
        <dbReference type="EMBL" id="KAK3944444.1"/>
    </source>
</evidence>
<name>A0AAN6NG06_9PEZI</name>
<evidence type="ECO:0000256" key="5">
    <source>
        <dbReference type="ARBA" id="ARBA00023004"/>
    </source>
</evidence>
<dbReference type="GO" id="GO:0005783">
    <property type="term" value="C:endoplasmic reticulum"/>
    <property type="evidence" value="ECO:0007669"/>
    <property type="project" value="TreeGrafter"/>
</dbReference>
<keyword evidence="2" id="KW-0479">Metal-binding</keyword>
<dbReference type="GO" id="GO:0005506">
    <property type="term" value="F:iron ion binding"/>
    <property type="evidence" value="ECO:0007669"/>
    <property type="project" value="InterPro"/>
</dbReference>
<keyword evidence="5" id="KW-0408">Iron</keyword>
<dbReference type="GO" id="GO:0031418">
    <property type="term" value="F:L-ascorbic acid binding"/>
    <property type="evidence" value="ECO:0007669"/>
    <property type="project" value="InterPro"/>
</dbReference>
<dbReference type="Gene3D" id="2.60.120.620">
    <property type="entry name" value="q2cbj1_9rhob like domain"/>
    <property type="match status" value="1"/>
</dbReference>
<gene>
    <name evidence="7" type="ORF">QBC46DRAFT_251808</name>
</gene>
<comment type="cofactor">
    <cofactor evidence="1">
        <name>L-ascorbate</name>
        <dbReference type="ChEBI" id="CHEBI:38290"/>
    </cofactor>
</comment>
<dbReference type="GO" id="GO:0004656">
    <property type="term" value="F:procollagen-proline 4-dioxygenase activity"/>
    <property type="evidence" value="ECO:0007669"/>
    <property type="project" value="TreeGrafter"/>
</dbReference>
<dbReference type="PANTHER" id="PTHR10869:SF246">
    <property type="entry name" value="TRANSMEMBRANE PROLYL 4-HYDROXYLASE"/>
    <property type="match status" value="1"/>
</dbReference>
<organism evidence="7 8">
    <name type="scientific">Diplogelasinospora grovesii</name>
    <dbReference type="NCBI Taxonomy" id="303347"/>
    <lineage>
        <taxon>Eukaryota</taxon>
        <taxon>Fungi</taxon>
        <taxon>Dikarya</taxon>
        <taxon>Ascomycota</taxon>
        <taxon>Pezizomycotina</taxon>
        <taxon>Sordariomycetes</taxon>
        <taxon>Sordariomycetidae</taxon>
        <taxon>Sordariales</taxon>
        <taxon>Diplogelasinosporaceae</taxon>
        <taxon>Diplogelasinospora</taxon>
    </lineage>
</organism>
<dbReference type="Pfam" id="PF13640">
    <property type="entry name" value="2OG-FeII_Oxy_3"/>
    <property type="match status" value="1"/>
</dbReference>
<proteinExistence type="predicted"/>
<keyword evidence="8" id="KW-1185">Reference proteome</keyword>
<feature type="domain" description="Fe2OG dioxygenase" evidence="6">
    <location>
        <begin position="118"/>
        <end position="248"/>
    </location>
</feature>
<evidence type="ECO:0000256" key="4">
    <source>
        <dbReference type="ARBA" id="ARBA00023002"/>
    </source>
</evidence>
<evidence type="ECO:0000259" key="6">
    <source>
        <dbReference type="PROSITE" id="PS51471"/>
    </source>
</evidence>
<evidence type="ECO:0000313" key="8">
    <source>
        <dbReference type="Proteomes" id="UP001303473"/>
    </source>
</evidence>